<name>A0AAD7HZZ5_9AGAR</name>
<feature type="compositionally biased region" description="Polar residues" evidence="1">
    <location>
        <begin position="319"/>
        <end position="329"/>
    </location>
</feature>
<evidence type="ECO:0000256" key="1">
    <source>
        <dbReference type="SAM" id="MobiDB-lite"/>
    </source>
</evidence>
<dbReference type="Proteomes" id="UP001215598">
    <property type="component" value="Unassembled WGS sequence"/>
</dbReference>
<dbReference type="EMBL" id="JARKIB010000149">
    <property type="protein sequence ID" value="KAJ7731860.1"/>
    <property type="molecule type" value="Genomic_DNA"/>
</dbReference>
<keyword evidence="3" id="KW-1185">Reference proteome</keyword>
<sequence length="525" mass="58233">MAVEPRLRLAGVFEDSHLRTFRGYNQWRLARGWRCVLRSSCPVAHQPRPKACSDSKIKPSEAKPSTDKVPEPQGSRYDTGYFDDDIAAGDHYTSDVPAADPPEPKIEKPVVPAAFLRINRLLHNMQKPERKMLQPSILVIRLWSEHGYGVGCFTLGIQSAQICAGVLIQFLASPATSVMSPSQVVAFVTSSISKPFSSLTKLGGRLLGATERIGTAEFEAEFDSAFTIGPGGLNGLAPHILSAFLALPVALQAGASSESVNTVFDELTELSYSLLRCLQHLRFKHPRSQWDPIGGFRELATILENKDSDLPVATEEDSMTNTDSLQSGWENDYSDGEPDVNIRRANRRRPPPPQPRPRTAPSPREKSPPIEISSDSETSDDEEWRRIFSEWRKKHPAPAPPPPTHNAAPSAGPSQCPLPLSPGLMREVVERFPHPDSARRITMSMLLAPGMTRSRQYHMLSLAYHVDRNIGGEAHWLRVAGILSQILNDTRRQWEMRFSCYIQQHSVGILVRNPSSGKIGYFGRG</sequence>
<dbReference type="AlphaFoldDB" id="A0AAD7HZZ5"/>
<feature type="compositionally biased region" description="Basic and acidic residues" evidence="1">
    <location>
        <begin position="51"/>
        <end position="70"/>
    </location>
</feature>
<protein>
    <submittedName>
        <fullName evidence="2">Uncharacterized protein</fullName>
    </submittedName>
</protein>
<comment type="caution">
    <text evidence="2">The sequence shown here is derived from an EMBL/GenBank/DDBJ whole genome shotgun (WGS) entry which is preliminary data.</text>
</comment>
<accession>A0AAD7HZZ5</accession>
<feature type="region of interest" description="Disordered" evidence="1">
    <location>
        <begin position="309"/>
        <end position="415"/>
    </location>
</feature>
<evidence type="ECO:0000313" key="2">
    <source>
        <dbReference type="EMBL" id="KAJ7731860.1"/>
    </source>
</evidence>
<feature type="region of interest" description="Disordered" evidence="1">
    <location>
        <begin position="44"/>
        <end position="76"/>
    </location>
</feature>
<reference evidence="2" key="1">
    <citation type="submission" date="2023-03" db="EMBL/GenBank/DDBJ databases">
        <title>Massive genome expansion in bonnet fungi (Mycena s.s.) driven by repeated elements and novel gene families across ecological guilds.</title>
        <authorList>
            <consortium name="Lawrence Berkeley National Laboratory"/>
            <person name="Harder C.B."/>
            <person name="Miyauchi S."/>
            <person name="Viragh M."/>
            <person name="Kuo A."/>
            <person name="Thoen E."/>
            <person name="Andreopoulos B."/>
            <person name="Lu D."/>
            <person name="Skrede I."/>
            <person name="Drula E."/>
            <person name="Henrissat B."/>
            <person name="Morin E."/>
            <person name="Kohler A."/>
            <person name="Barry K."/>
            <person name="LaButti K."/>
            <person name="Morin E."/>
            <person name="Salamov A."/>
            <person name="Lipzen A."/>
            <person name="Mereny Z."/>
            <person name="Hegedus B."/>
            <person name="Baldrian P."/>
            <person name="Stursova M."/>
            <person name="Weitz H."/>
            <person name="Taylor A."/>
            <person name="Grigoriev I.V."/>
            <person name="Nagy L.G."/>
            <person name="Martin F."/>
            <person name="Kauserud H."/>
        </authorList>
    </citation>
    <scope>NUCLEOTIDE SEQUENCE</scope>
    <source>
        <strain evidence="2">CBHHK182m</strain>
    </source>
</reference>
<evidence type="ECO:0000313" key="3">
    <source>
        <dbReference type="Proteomes" id="UP001215598"/>
    </source>
</evidence>
<gene>
    <name evidence="2" type="ORF">B0H16DRAFT_1468860</name>
</gene>
<proteinExistence type="predicted"/>
<feature type="compositionally biased region" description="Pro residues" evidence="1">
    <location>
        <begin position="351"/>
        <end position="360"/>
    </location>
</feature>
<organism evidence="2 3">
    <name type="scientific">Mycena metata</name>
    <dbReference type="NCBI Taxonomy" id="1033252"/>
    <lineage>
        <taxon>Eukaryota</taxon>
        <taxon>Fungi</taxon>
        <taxon>Dikarya</taxon>
        <taxon>Basidiomycota</taxon>
        <taxon>Agaricomycotina</taxon>
        <taxon>Agaricomycetes</taxon>
        <taxon>Agaricomycetidae</taxon>
        <taxon>Agaricales</taxon>
        <taxon>Marasmiineae</taxon>
        <taxon>Mycenaceae</taxon>
        <taxon>Mycena</taxon>
    </lineage>
</organism>